<evidence type="ECO:0000256" key="4">
    <source>
        <dbReference type="ARBA" id="ARBA00022723"/>
    </source>
</evidence>
<dbReference type="GO" id="GO:0005634">
    <property type="term" value="C:nucleus"/>
    <property type="evidence" value="ECO:0007669"/>
    <property type="project" value="TreeGrafter"/>
</dbReference>
<dbReference type="GO" id="GO:0005737">
    <property type="term" value="C:cytoplasm"/>
    <property type="evidence" value="ECO:0007669"/>
    <property type="project" value="TreeGrafter"/>
</dbReference>
<protein>
    <submittedName>
        <fullName evidence="10 11">Uncharacterized protein LOC115627171 isoform X1</fullName>
    </submittedName>
</protein>
<dbReference type="SUPFAM" id="SSF48452">
    <property type="entry name" value="TPR-like"/>
    <property type="match status" value="1"/>
</dbReference>
<feature type="domain" description="SET" evidence="8">
    <location>
        <begin position="205"/>
        <end position="520"/>
    </location>
</feature>
<dbReference type="Pfam" id="PF00856">
    <property type="entry name" value="SET"/>
    <property type="match status" value="1"/>
</dbReference>
<evidence type="ECO:0000259" key="8">
    <source>
        <dbReference type="PROSITE" id="PS50280"/>
    </source>
</evidence>
<keyword evidence="2" id="KW-0808">Transferase</keyword>
<dbReference type="RefSeq" id="XP_030378636.1">
    <property type="nucleotide sequence ID" value="XM_030522776.1"/>
</dbReference>
<evidence type="ECO:0000256" key="2">
    <source>
        <dbReference type="ARBA" id="ARBA00022679"/>
    </source>
</evidence>
<proteinExistence type="predicted"/>
<reference evidence="10 11" key="1">
    <citation type="submission" date="2025-04" db="UniProtKB">
        <authorList>
            <consortium name="RefSeq"/>
        </authorList>
    </citation>
    <scope>IDENTIFICATION</scope>
    <source>
        <strain evidence="10 11">11010-0011.00</strain>
        <tissue evidence="10 11">Whole body</tissue>
    </source>
</reference>
<dbReference type="GO" id="GO:0042826">
    <property type="term" value="F:histone deacetylase binding"/>
    <property type="evidence" value="ECO:0007669"/>
    <property type="project" value="TreeGrafter"/>
</dbReference>
<evidence type="ECO:0000256" key="7">
    <source>
        <dbReference type="SAM" id="Coils"/>
    </source>
</evidence>
<evidence type="ECO:0000256" key="6">
    <source>
        <dbReference type="ARBA" id="ARBA00022833"/>
    </source>
</evidence>
<keyword evidence="7" id="KW-0175">Coiled coil</keyword>
<dbReference type="InterPro" id="IPR046341">
    <property type="entry name" value="SET_dom_sf"/>
</dbReference>
<keyword evidence="6" id="KW-0862">Zinc</keyword>
<dbReference type="Gene3D" id="2.170.270.10">
    <property type="entry name" value="SET domain"/>
    <property type="match status" value="1"/>
</dbReference>
<accession>A0A6J2TPQ3</accession>
<dbReference type="Proteomes" id="UP000504634">
    <property type="component" value="Unplaced"/>
</dbReference>
<dbReference type="RefSeq" id="XP_030378628.1">
    <property type="nucleotide sequence ID" value="XM_030522768.1"/>
</dbReference>
<dbReference type="SUPFAM" id="SSF82199">
    <property type="entry name" value="SET domain"/>
    <property type="match status" value="1"/>
</dbReference>
<dbReference type="InterPro" id="IPR001214">
    <property type="entry name" value="SET_dom"/>
</dbReference>
<dbReference type="GeneID" id="115627171"/>
<dbReference type="InterPro" id="IPR052097">
    <property type="entry name" value="SET-MYND_domain_protein"/>
</dbReference>
<dbReference type="PROSITE" id="PS50280">
    <property type="entry name" value="SET"/>
    <property type="match status" value="1"/>
</dbReference>
<dbReference type="GO" id="GO:0008276">
    <property type="term" value="F:protein methyltransferase activity"/>
    <property type="evidence" value="ECO:0007669"/>
    <property type="project" value="UniProtKB-ARBA"/>
</dbReference>
<keyword evidence="4" id="KW-0479">Metal-binding</keyword>
<evidence type="ECO:0000313" key="10">
    <source>
        <dbReference type="RefSeq" id="XP_030378628.1"/>
    </source>
</evidence>
<dbReference type="OrthoDB" id="62495at2759"/>
<dbReference type="InterPro" id="IPR011990">
    <property type="entry name" value="TPR-like_helical_dom_sf"/>
</dbReference>
<keyword evidence="9" id="KW-1185">Reference proteome</keyword>
<evidence type="ECO:0000313" key="9">
    <source>
        <dbReference type="Proteomes" id="UP000504634"/>
    </source>
</evidence>
<dbReference type="GO" id="GO:0008757">
    <property type="term" value="F:S-adenosylmethionine-dependent methyltransferase activity"/>
    <property type="evidence" value="ECO:0007669"/>
    <property type="project" value="UniProtKB-ARBA"/>
</dbReference>
<gene>
    <name evidence="10 11" type="primary">LOC115627171</name>
</gene>
<evidence type="ECO:0000313" key="11">
    <source>
        <dbReference type="RefSeq" id="XP_030378636.1"/>
    </source>
</evidence>
<sequence>MQMQALNAVFEKQSGSIVFDGKYTNEYEAIKLLHTLHNRPTHERIIREFLTALEQLHHVESTGVASQRLREEGNQKYKSSSGDKELLLSACRLYTEAILTAENANNELCLAYANRGMALQDYGYYRQAYDDCACALEFGYPKKLHHKLIMRQAYCAWKLGNLELLEEHIHSLRGMQLNESFQRQLLELQENVQHLTQHKGAIEEQPVSAGESSVHQIVNEASSRGRYMIAKERIPQGSIIFTESAECFVPLEKHLICQQCAATQLIPIPCPNCHKRVVYCSRQCRERHKSIHKYECAAYKRDLLHMLGISHLALRLVLTYLPLLTPQLQKQRNASELWHTFISLANDDNDDDITAPQYLKTLRMITHLDKVSETELTYHMLCANLLRAYLFECTDFFDQFADTSAPSEDWQLFIAACILRSSGQLMVNGHVGDAIMPITLGLKEFTLLQPKLWDRPHHLQLGSLHKFSAFQLVTAMNLPHLSLCNHSCIPSIRTKFEGRSVVNYALRDIEANEEIFNCYTGDCKTTTFKERRKQLKNTFKFHCCCVNCRRQHPDEEYFMFETYRCENPNCRQTFVPAEKSRNWWKQLDGDVLICDVCKEAQNVYWYEDFLVLFEYYPNPKYRRELFKEFERMSNHILNYHVIKLYWANEIVNKAFNALKEGCPLDDVDYEEIVCIIRWQLDGITMRYGPNSIEYITKLTYLWDLIALGKYKCCTKKMQTMLDTLKFMASEPKNIFLNYYHDFIEQHCTSD</sequence>
<dbReference type="GO" id="GO:0008270">
    <property type="term" value="F:zinc ion binding"/>
    <property type="evidence" value="ECO:0007669"/>
    <property type="project" value="UniProtKB-KW"/>
</dbReference>
<dbReference type="GO" id="GO:0008170">
    <property type="term" value="F:N-methyltransferase activity"/>
    <property type="evidence" value="ECO:0007669"/>
    <property type="project" value="UniProtKB-ARBA"/>
</dbReference>
<evidence type="ECO:0000256" key="1">
    <source>
        <dbReference type="ARBA" id="ARBA00022603"/>
    </source>
</evidence>
<dbReference type="PANTHER" id="PTHR46165">
    <property type="entry name" value="SET AND MYND DOMAIN-CONTAINING PROTEIN 4"/>
    <property type="match status" value="1"/>
</dbReference>
<name>A0A6J2TPQ3_DROLE</name>
<dbReference type="AlphaFoldDB" id="A0A6J2TPQ3"/>
<dbReference type="CTD" id="35985"/>
<keyword evidence="1" id="KW-0489">Methyltransferase</keyword>
<keyword evidence="5" id="KW-0863">Zinc-finger</keyword>
<dbReference type="GO" id="GO:0032259">
    <property type="term" value="P:methylation"/>
    <property type="evidence" value="ECO:0007669"/>
    <property type="project" value="UniProtKB-KW"/>
</dbReference>
<dbReference type="InterPro" id="IPR002893">
    <property type="entry name" value="Znf_MYND"/>
</dbReference>
<keyword evidence="3" id="KW-0949">S-adenosyl-L-methionine</keyword>
<dbReference type="SUPFAM" id="SSF144232">
    <property type="entry name" value="HIT/MYND zinc finger-like"/>
    <property type="match status" value="1"/>
</dbReference>
<dbReference type="Pfam" id="PF01753">
    <property type="entry name" value="zf-MYND"/>
    <property type="match status" value="1"/>
</dbReference>
<dbReference type="PANTHER" id="PTHR46165:SF2">
    <property type="entry name" value="SET AND MYND DOMAIN-CONTAINING PROTEIN 4"/>
    <property type="match status" value="1"/>
</dbReference>
<organism evidence="9 11">
    <name type="scientific">Drosophila lebanonensis</name>
    <name type="common">Fruit fly</name>
    <name type="synonym">Scaptodrosophila lebanonensis</name>
    <dbReference type="NCBI Taxonomy" id="7225"/>
    <lineage>
        <taxon>Eukaryota</taxon>
        <taxon>Metazoa</taxon>
        <taxon>Ecdysozoa</taxon>
        <taxon>Arthropoda</taxon>
        <taxon>Hexapoda</taxon>
        <taxon>Insecta</taxon>
        <taxon>Pterygota</taxon>
        <taxon>Neoptera</taxon>
        <taxon>Endopterygota</taxon>
        <taxon>Diptera</taxon>
        <taxon>Brachycera</taxon>
        <taxon>Muscomorpha</taxon>
        <taxon>Ephydroidea</taxon>
        <taxon>Drosophilidae</taxon>
        <taxon>Scaptodrosophila</taxon>
    </lineage>
</organism>
<feature type="coiled-coil region" evidence="7">
    <location>
        <begin position="178"/>
        <end position="205"/>
    </location>
</feature>
<evidence type="ECO:0000256" key="3">
    <source>
        <dbReference type="ARBA" id="ARBA00022691"/>
    </source>
</evidence>
<evidence type="ECO:0000256" key="5">
    <source>
        <dbReference type="ARBA" id="ARBA00022771"/>
    </source>
</evidence>
<dbReference type="Gene3D" id="1.25.40.10">
    <property type="entry name" value="Tetratricopeptide repeat domain"/>
    <property type="match status" value="1"/>
</dbReference>